<accession>A0A2I0R223</accession>
<evidence type="ECO:0000313" key="3">
    <source>
        <dbReference type="Proteomes" id="UP000236654"/>
    </source>
</evidence>
<keyword evidence="1" id="KW-0175">Coiled coil</keyword>
<dbReference type="AlphaFoldDB" id="A0A2I0R223"/>
<feature type="coiled-coil region" evidence="1">
    <location>
        <begin position="37"/>
        <end position="71"/>
    </location>
</feature>
<organism evidence="2 3">
    <name type="scientific">Brumimicrobium salinarum</name>
    <dbReference type="NCBI Taxonomy" id="2058658"/>
    <lineage>
        <taxon>Bacteria</taxon>
        <taxon>Pseudomonadati</taxon>
        <taxon>Bacteroidota</taxon>
        <taxon>Flavobacteriia</taxon>
        <taxon>Flavobacteriales</taxon>
        <taxon>Crocinitomicaceae</taxon>
        <taxon>Brumimicrobium</taxon>
    </lineage>
</organism>
<protein>
    <submittedName>
        <fullName evidence="2">Uncharacterized protein</fullName>
    </submittedName>
</protein>
<comment type="caution">
    <text evidence="2">The sequence shown here is derived from an EMBL/GenBank/DDBJ whole genome shotgun (WGS) entry which is preliminary data.</text>
</comment>
<sequence>MNVEKEEFLSMDLEEKLNFINPQNQTNELITASNENNIKDYERIEELRKRIAETKREIERTTATFNQIAERCPLEWVRPKWIKRPGANHLQEIKYWLR</sequence>
<name>A0A2I0R223_9FLAO</name>
<reference evidence="2 3" key="1">
    <citation type="submission" date="2017-12" db="EMBL/GenBank/DDBJ databases">
        <title>The draft genome sequence of Brumimicrobium saltpan LHR20.</title>
        <authorList>
            <person name="Do Z.-J."/>
            <person name="Luo H.-R."/>
        </authorList>
    </citation>
    <scope>NUCLEOTIDE SEQUENCE [LARGE SCALE GENOMIC DNA]</scope>
    <source>
        <strain evidence="2 3">LHR20</strain>
    </source>
</reference>
<dbReference type="RefSeq" id="WP_101334803.1">
    <property type="nucleotide sequence ID" value="NZ_PJNI01000009.1"/>
</dbReference>
<evidence type="ECO:0000313" key="2">
    <source>
        <dbReference type="EMBL" id="PKR80633.1"/>
    </source>
</evidence>
<proteinExistence type="predicted"/>
<gene>
    <name evidence="2" type="ORF">CW751_09700</name>
</gene>
<keyword evidence="3" id="KW-1185">Reference proteome</keyword>
<evidence type="ECO:0000256" key="1">
    <source>
        <dbReference type="SAM" id="Coils"/>
    </source>
</evidence>
<dbReference type="Proteomes" id="UP000236654">
    <property type="component" value="Unassembled WGS sequence"/>
</dbReference>
<dbReference type="OrthoDB" id="8183309at2"/>
<dbReference type="EMBL" id="PJNI01000009">
    <property type="protein sequence ID" value="PKR80633.1"/>
    <property type="molecule type" value="Genomic_DNA"/>
</dbReference>